<dbReference type="GO" id="GO:0007059">
    <property type="term" value="P:chromosome segregation"/>
    <property type="evidence" value="ECO:0007669"/>
    <property type="project" value="UniProtKB-KW"/>
</dbReference>
<dbReference type="SUPFAM" id="SSF56349">
    <property type="entry name" value="DNA breaking-rejoining enzymes"/>
    <property type="match status" value="1"/>
</dbReference>
<dbReference type="PANTHER" id="PTHR30349:SF77">
    <property type="entry name" value="TYROSINE RECOMBINASE XERC"/>
    <property type="match status" value="1"/>
</dbReference>
<evidence type="ECO:0000256" key="6">
    <source>
        <dbReference type="ARBA" id="ARBA00022829"/>
    </source>
</evidence>
<gene>
    <name evidence="14" type="ORF">FYJ33_06260</name>
</gene>
<keyword evidence="6" id="KW-0159">Chromosome partition</keyword>
<dbReference type="PROSITE" id="PS51900">
    <property type="entry name" value="CB"/>
    <property type="match status" value="1"/>
</dbReference>
<dbReference type="Gene3D" id="1.10.150.130">
    <property type="match status" value="1"/>
</dbReference>
<dbReference type="AlphaFoldDB" id="A0A7X2T0X7"/>
<dbReference type="InterPro" id="IPR004107">
    <property type="entry name" value="Integrase_SAM-like_N"/>
</dbReference>
<dbReference type="Proteomes" id="UP000460287">
    <property type="component" value="Unassembled WGS sequence"/>
</dbReference>
<proteinExistence type="inferred from homology"/>
<dbReference type="InterPro" id="IPR002104">
    <property type="entry name" value="Integrase_catalytic"/>
</dbReference>
<dbReference type="InterPro" id="IPR011010">
    <property type="entry name" value="DNA_brk_join_enz"/>
</dbReference>
<keyword evidence="8 11" id="KW-0238">DNA-binding</keyword>
<dbReference type="Gene3D" id="1.10.443.10">
    <property type="entry name" value="Intergrase catalytic core"/>
    <property type="match status" value="1"/>
</dbReference>
<dbReference type="EMBL" id="VULX01000006">
    <property type="protein sequence ID" value="MSR91019.1"/>
    <property type="molecule type" value="Genomic_DNA"/>
</dbReference>
<comment type="caution">
    <text evidence="14">The sequence shown here is derived from an EMBL/GenBank/DDBJ whole genome shotgun (WGS) entry which is preliminary data.</text>
</comment>
<evidence type="ECO:0000256" key="5">
    <source>
        <dbReference type="ARBA" id="ARBA00022618"/>
    </source>
</evidence>
<comment type="similarity">
    <text evidence="3">Belongs to the 'phage' integrase family.</text>
</comment>
<name>A0A7X2T0X7_9CLOT</name>
<keyword evidence="5" id="KW-0132">Cell division</keyword>
<dbReference type="Pfam" id="PF02899">
    <property type="entry name" value="Phage_int_SAM_1"/>
    <property type="match status" value="1"/>
</dbReference>
<reference evidence="14 15" key="1">
    <citation type="submission" date="2019-08" db="EMBL/GenBank/DDBJ databases">
        <title>In-depth cultivation of the pig gut microbiome towards novel bacterial diversity and tailored functional studies.</title>
        <authorList>
            <person name="Wylensek D."/>
            <person name="Hitch T.C.A."/>
            <person name="Clavel T."/>
        </authorList>
    </citation>
    <scope>NUCLEOTIDE SEQUENCE [LARGE SCALE GENOMIC DNA]</scope>
    <source>
        <strain evidence="14 15">WCA-383-APC-5B</strain>
    </source>
</reference>
<protein>
    <submittedName>
        <fullName evidence="14">Tyrosine recombinase XerC</fullName>
    </submittedName>
</protein>
<dbReference type="Pfam" id="PF00589">
    <property type="entry name" value="Phage_integrase"/>
    <property type="match status" value="1"/>
</dbReference>
<dbReference type="PROSITE" id="PS51898">
    <property type="entry name" value="TYR_RECOMBINASE"/>
    <property type="match status" value="1"/>
</dbReference>
<evidence type="ECO:0000256" key="3">
    <source>
        <dbReference type="ARBA" id="ARBA00008857"/>
    </source>
</evidence>
<keyword evidence="7" id="KW-0229">DNA integration</keyword>
<feature type="domain" description="Core-binding (CB)" evidence="13">
    <location>
        <begin position="13"/>
        <end position="118"/>
    </location>
</feature>
<dbReference type="GO" id="GO:0005737">
    <property type="term" value="C:cytoplasm"/>
    <property type="evidence" value="ECO:0007669"/>
    <property type="project" value="UniProtKB-SubCell"/>
</dbReference>
<feature type="domain" description="Tyr recombinase" evidence="12">
    <location>
        <begin position="140"/>
        <end position="324"/>
    </location>
</feature>
<evidence type="ECO:0000256" key="9">
    <source>
        <dbReference type="ARBA" id="ARBA00023172"/>
    </source>
</evidence>
<dbReference type="GO" id="GO:0051301">
    <property type="term" value="P:cell division"/>
    <property type="evidence" value="ECO:0007669"/>
    <property type="project" value="UniProtKB-KW"/>
</dbReference>
<organism evidence="14 15">
    <name type="scientific">Inconstantimicrobium porci</name>
    <dbReference type="NCBI Taxonomy" id="2652291"/>
    <lineage>
        <taxon>Bacteria</taxon>
        <taxon>Bacillati</taxon>
        <taxon>Bacillota</taxon>
        <taxon>Clostridia</taxon>
        <taxon>Eubacteriales</taxon>
        <taxon>Clostridiaceae</taxon>
        <taxon>Inconstantimicrobium</taxon>
    </lineage>
</organism>
<dbReference type="GO" id="GO:0006310">
    <property type="term" value="P:DNA recombination"/>
    <property type="evidence" value="ECO:0007669"/>
    <property type="project" value="UniProtKB-KW"/>
</dbReference>
<evidence type="ECO:0000256" key="11">
    <source>
        <dbReference type="PROSITE-ProRule" id="PRU01248"/>
    </source>
</evidence>
<evidence type="ECO:0000256" key="10">
    <source>
        <dbReference type="ARBA" id="ARBA00023306"/>
    </source>
</evidence>
<dbReference type="GO" id="GO:0003677">
    <property type="term" value="F:DNA binding"/>
    <property type="evidence" value="ECO:0007669"/>
    <property type="project" value="UniProtKB-UniRule"/>
</dbReference>
<comment type="function">
    <text evidence="1">Site-specific tyrosine recombinase, which acts by catalyzing the cutting and rejoining of the recombining DNA molecules.</text>
</comment>
<keyword evidence="15" id="KW-1185">Reference proteome</keyword>
<dbReference type="RefSeq" id="WP_154530899.1">
    <property type="nucleotide sequence ID" value="NZ_JAQXTV010000018.1"/>
</dbReference>
<evidence type="ECO:0000256" key="7">
    <source>
        <dbReference type="ARBA" id="ARBA00022908"/>
    </source>
</evidence>
<dbReference type="InterPro" id="IPR050090">
    <property type="entry name" value="Tyrosine_recombinase_XerCD"/>
</dbReference>
<comment type="subcellular location">
    <subcellularLocation>
        <location evidence="2">Cytoplasm</location>
    </subcellularLocation>
</comment>
<evidence type="ECO:0000256" key="4">
    <source>
        <dbReference type="ARBA" id="ARBA00022490"/>
    </source>
</evidence>
<evidence type="ECO:0000313" key="14">
    <source>
        <dbReference type="EMBL" id="MSR91019.1"/>
    </source>
</evidence>
<sequence>MGKDHIKDTNLKSEYPLRLKAFNTYMDSVKGSSENTTLSYSRDLMMFFRFLKIQRNLCDKNTHFEEINVSDIKDDFYKQVTLTEMYDFLVFSKKQLKNSSATISRKIASLRAFFSFLHRKLQVIDIDYSLDLDNPKIGKRKIKYMDLAEAQNLLDSVKSRNYTRDYCILTLFLNCGLRLAELCSIDISHIKNDTIRIIGKGDKERFVYLNESSLSAIEAYLPDRKAKLDSLSSPTEKEALFISERGNRIAKRTVQEIVEKQLRNAGISGQGLSTHKLRHTAATLLYKYGKVDILVLKEILGHENISTTQIYTHTDNDMIRNAVKVNPLNKL</sequence>
<keyword evidence="4" id="KW-0963">Cytoplasm</keyword>
<dbReference type="InterPro" id="IPR044068">
    <property type="entry name" value="CB"/>
</dbReference>
<dbReference type="InterPro" id="IPR010998">
    <property type="entry name" value="Integrase_recombinase_N"/>
</dbReference>
<evidence type="ECO:0000256" key="8">
    <source>
        <dbReference type="ARBA" id="ARBA00023125"/>
    </source>
</evidence>
<evidence type="ECO:0000313" key="15">
    <source>
        <dbReference type="Proteomes" id="UP000460287"/>
    </source>
</evidence>
<evidence type="ECO:0000259" key="12">
    <source>
        <dbReference type="PROSITE" id="PS51898"/>
    </source>
</evidence>
<evidence type="ECO:0000259" key="13">
    <source>
        <dbReference type="PROSITE" id="PS51900"/>
    </source>
</evidence>
<keyword evidence="9" id="KW-0233">DNA recombination</keyword>
<dbReference type="PANTHER" id="PTHR30349">
    <property type="entry name" value="PHAGE INTEGRASE-RELATED"/>
    <property type="match status" value="1"/>
</dbReference>
<evidence type="ECO:0000256" key="1">
    <source>
        <dbReference type="ARBA" id="ARBA00003283"/>
    </source>
</evidence>
<evidence type="ECO:0000256" key="2">
    <source>
        <dbReference type="ARBA" id="ARBA00004496"/>
    </source>
</evidence>
<keyword evidence="10" id="KW-0131">Cell cycle</keyword>
<accession>A0A7X2T0X7</accession>
<dbReference type="InterPro" id="IPR013762">
    <property type="entry name" value="Integrase-like_cat_sf"/>
</dbReference>
<dbReference type="GO" id="GO:0015074">
    <property type="term" value="P:DNA integration"/>
    <property type="evidence" value="ECO:0007669"/>
    <property type="project" value="UniProtKB-KW"/>
</dbReference>